<dbReference type="PROSITE" id="PS51186">
    <property type="entry name" value="GNAT"/>
    <property type="match status" value="2"/>
</dbReference>
<sequence>MNIKELHSALKVETATLDDYPTIQNMARFYVYELSRDCGFISDDWALPSDGLYESFDFKKYFEEPTRKAFLIKVGNELAGFALLNHEGVYPDTAWNMGEFFITAKFQGKGLGYLVSSELWKMHPGLWEVSVIPENKRGLSFWRKTISKITMGNFQEAIKTINYDPHQPQRVIFRFDSTAHECSKPLESKKEYQIQFVDELDEATEKRMTNGFIAYEAQHGIDVNYRRFSVTISSAHGEIFGALNAFTAFAEIYVDDIWVDSAYRGKGYGKQLLLALEHHFKGQGFNNINLVTSAFQAPEFYKKCGFMPEFTRINKKNPKLSKTFFVKFFNEESETQGILKAAHSE</sequence>
<keyword evidence="3" id="KW-1185">Reference proteome</keyword>
<dbReference type="PANTHER" id="PTHR43617">
    <property type="entry name" value="L-AMINO ACID N-ACETYLTRANSFERASE"/>
    <property type="match status" value="1"/>
</dbReference>
<dbReference type="OrthoDB" id="8479334at2"/>
<dbReference type="STRING" id="466.Lmac_2338"/>
<proteinExistence type="predicted"/>
<comment type="caution">
    <text evidence="2">The sequence shown here is derived from an EMBL/GenBank/DDBJ whole genome shotgun (WGS) entry which is preliminary data.</text>
</comment>
<feature type="domain" description="N-acetyltransferase" evidence="1">
    <location>
        <begin position="184"/>
        <end position="327"/>
    </location>
</feature>
<name>A0A0W0VYW1_9GAMM</name>
<feature type="domain" description="N-acetyltransferase" evidence="1">
    <location>
        <begin position="10"/>
        <end position="176"/>
    </location>
</feature>
<evidence type="ECO:0000313" key="2">
    <source>
        <dbReference type="EMBL" id="KTD25360.1"/>
    </source>
</evidence>
<reference evidence="2 3" key="1">
    <citation type="submission" date="2015-11" db="EMBL/GenBank/DDBJ databases">
        <title>Genomic analysis of 38 Legionella species identifies large and diverse effector repertoires.</title>
        <authorList>
            <person name="Burstein D."/>
            <person name="Amaro F."/>
            <person name="Zusman T."/>
            <person name="Lifshitz Z."/>
            <person name="Cohen O."/>
            <person name="Gilbert J.A."/>
            <person name="Pupko T."/>
            <person name="Shuman H.A."/>
            <person name="Segal G."/>
        </authorList>
    </citation>
    <scope>NUCLEOTIDE SEQUENCE [LARGE SCALE GENOMIC DNA]</scope>
    <source>
        <strain evidence="2 3">PX-1-G2-E2</strain>
    </source>
</reference>
<dbReference type="Proteomes" id="UP000054908">
    <property type="component" value="Unassembled WGS sequence"/>
</dbReference>
<dbReference type="InterPro" id="IPR000182">
    <property type="entry name" value="GNAT_dom"/>
</dbReference>
<dbReference type="EMBL" id="LNYL01000045">
    <property type="protein sequence ID" value="KTD25360.1"/>
    <property type="molecule type" value="Genomic_DNA"/>
</dbReference>
<organism evidence="2 3">
    <name type="scientific">Legionella maceachernii</name>
    <dbReference type="NCBI Taxonomy" id="466"/>
    <lineage>
        <taxon>Bacteria</taxon>
        <taxon>Pseudomonadati</taxon>
        <taxon>Pseudomonadota</taxon>
        <taxon>Gammaproteobacteria</taxon>
        <taxon>Legionellales</taxon>
        <taxon>Legionellaceae</taxon>
        <taxon>Legionella</taxon>
    </lineage>
</organism>
<dbReference type="AlphaFoldDB" id="A0A0W0VYW1"/>
<evidence type="ECO:0000259" key="1">
    <source>
        <dbReference type="PROSITE" id="PS51186"/>
    </source>
</evidence>
<dbReference type="PATRIC" id="fig|466.6.peg.2480"/>
<evidence type="ECO:0000313" key="3">
    <source>
        <dbReference type="Proteomes" id="UP000054908"/>
    </source>
</evidence>
<dbReference type="InterPro" id="IPR050276">
    <property type="entry name" value="MshD_Acetyltransferase"/>
</dbReference>
<protein>
    <submittedName>
        <fullName evidence="2">GNAT family acetyltransferase</fullName>
    </submittedName>
</protein>
<accession>A0A0W0VYW1</accession>
<dbReference type="CDD" id="cd04301">
    <property type="entry name" value="NAT_SF"/>
    <property type="match status" value="2"/>
</dbReference>
<dbReference type="GO" id="GO:0016747">
    <property type="term" value="F:acyltransferase activity, transferring groups other than amino-acyl groups"/>
    <property type="evidence" value="ECO:0007669"/>
    <property type="project" value="InterPro"/>
</dbReference>
<gene>
    <name evidence="2" type="ORF">Lmac_2338</name>
</gene>
<keyword evidence="2" id="KW-0808">Transferase</keyword>
<dbReference type="SUPFAM" id="SSF55729">
    <property type="entry name" value="Acyl-CoA N-acyltransferases (Nat)"/>
    <property type="match status" value="2"/>
</dbReference>
<dbReference type="Gene3D" id="3.40.630.30">
    <property type="match status" value="2"/>
</dbReference>
<dbReference type="RefSeq" id="WP_058453045.1">
    <property type="nucleotide sequence ID" value="NZ_CAAAIB010000012.1"/>
</dbReference>
<dbReference type="Pfam" id="PF00583">
    <property type="entry name" value="Acetyltransf_1"/>
    <property type="match status" value="1"/>
</dbReference>
<dbReference type="InterPro" id="IPR016181">
    <property type="entry name" value="Acyl_CoA_acyltransferase"/>
</dbReference>